<protein>
    <recommendedName>
        <fullName evidence="2">FAD-dependent oxidoreductase domain-containing protein 1</fullName>
    </recommendedName>
</protein>
<evidence type="ECO:0000256" key="2">
    <source>
        <dbReference type="ARBA" id="ARBA00039785"/>
    </source>
</evidence>
<reference evidence="5 6" key="1">
    <citation type="submission" date="2024-10" db="EMBL/GenBank/DDBJ databases">
        <title>Updated reference genomes for cyclostephanoid diatoms.</title>
        <authorList>
            <person name="Roberts W.R."/>
            <person name="Alverson A.J."/>
        </authorList>
    </citation>
    <scope>NUCLEOTIDE SEQUENCE [LARGE SCALE GENOMIC DNA]</scope>
    <source>
        <strain evidence="5 6">AJA010-31</strain>
    </source>
</reference>
<dbReference type="Pfam" id="PF01266">
    <property type="entry name" value="DAO"/>
    <property type="match status" value="1"/>
</dbReference>
<organism evidence="5 6">
    <name type="scientific">Cyclotella atomus</name>
    <dbReference type="NCBI Taxonomy" id="382360"/>
    <lineage>
        <taxon>Eukaryota</taxon>
        <taxon>Sar</taxon>
        <taxon>Stramenopiles</taxon>
        <taxon>Ochrophyta</taxon>
        <taxon>Bacillariophyta</taxon>
        <taxon>Coscinodiscophyceae</taxon>
        <taxon>Thalassiosirophycidae</taxon>
        <taxon>Stephanodiscales</taxon>
        <taxon>Stephanodiscaceae</taxon>
        <taxon>Cyclotella</taxon>
    </lineage>
</organism>
<dbReference type="InterPro" id="IPR036188">
    <property type="entry name" value="FAD/NAD-bd_sf"/>
</dbReference>
<dbReference type="Proteomes" id="UP001530400">
    <property type="component" value="Unassembled WGS sequence"/>
</dbReference>
<evidence type="ECO:0000256" key="3">
    <source>
        <dbReference type="ARBA" id="ARBA00046185"/>
    </source>
</evidence>
<dbReference type="AlphaFoldDB" id="A0ABD3PP63"/>
<dbReference type="EMBL" id="JALLPJ020000512">
    <property type="protein sequence ID" value="KAL3789985.1"/>
    <property type="molecule type" value="Genomic_DNA"/>
</dbReference>
<proteinExistence type="predicted"/>
<accession>A0ABD3PP63</accession>
<evidence type="ECO:0000256" key="1">
    <source>
        <dbReference type="ARBA" id="ARBA00023002"/>
    </source>
</evidence>
<dbReference type="GO" id="GO:0016491">
    <property type="term" value="F:oxidoreductase activity"/>
    <property type="evidence" value="ECO:0007669"/>
    <property type="project" value="UniProtKB-KW"/>
</dbReference>
<name>A0ABD3PP63_9STRA</name>
<dbReference type="InterPro" id="IPR006076">
    <property type="entry name" value="FAD-dep_OxRdtase"/>
</dbReference>
<keyword evidence="6" id="KW-1185">Reference proteome</keyword>
<comment type="function">
    <text evidence="3">Required for the assembly of the mitochondrial membrane respiratory chain NADH dehydrogenase (Complex I). Involved in mid-late stages of complex I assembly.</text>
</comment>
<evidence type="ECO:0000313" key="6">
    <source>
        <dbReference type="Proteomes" id="UP001530400"/>
    </source>
</evidence>
<dbReference type="Gene3D" id="3.30.9.10">
    <property type="entry name" value="D-Amino Acid Oxidase, subunit A, domain 2"/>
    <property type="match status" value="1"/>
</dbReference>
<dbReference type="SUPFAM" id="SSF51905">
    <property type="entry name" value="FAD/NAD(P)-binding domain"/>
    <property type="match status" value="1"/>
</dbReference>
<dbReference type="Gene3D" id="3.50.50.60">
    <property type="entry name" value="FAD/NAD(P)-binding domain"/>
    <property type="match status" value="1"/>
</dbReference>
<comment type="caution">
    <text evidence="5">The sequence shown here is derived from an EMBL/GenBank/DDBJ whole genome shotgun (WGS) entry which is preliminary data.</text>
</comment>
<gene>
    <name evidence="5" type="ORF">ACHAWO_002039</name>
</gene>
<evidence type="ECO:0000313" key="5">
    <source>
        <dbReference type="EMBL" id="KAL3789985.1"/>
    </source>
</evidence>
<feature type="domain" description="FAD dependent oxidoreductase" evidence="4">
    <location>
        <begin position="40"/>
        <end position="432"/>
    </location>
</feature>
<dbReference type="PANTHER" id="PTHR13847">
    <property type="entry name" value="SARCOSINE DEHYDROGENASE-RELATED"/>
    <property type="match status" value="1"/>
</dbReference>
<dbReference type="PANTHER" id="PTHR13847:SF287">
    <property type="entry name" value="FAD-DEPENDENT OXIDOREDUCTASE DOMAIN-CONTAINING PROTEIN 1"/>
    <property type="match status" value="1"/>
</dbReference>
<keyword evidence="1" id="KW-0560">Oxidoreductase</keyword>
<sequence>MQMLHRTRSLSRLLQSLRQRTNQHSHNFLSTNTQTNHATLILGGGPIGLSTAYHLATIDPARASHITVLERDPTYSRASATLSAGGIRQQFSLCENVQMSLYGRDFLRGAHELLRVDEEEEVDVQFQERGYLFLASTEGGARVMRENHGVQVGQGADVRLLDGDMLKEKFPWLNVEDVVLGSYGESGEGWFDPWILLRGLKQKCSSMGVNIRKGSPINAVRDNTTGSILSVNAIEQQDGKEVQTTYHVDKVINAAGAHCASLMQTLAGSTPLKYPIPVEPRKRCIFFFHCAKDQDDGIIVPDIAPLTICPISNVYFRSEGNVSEKGEPTGNFLCGVSPSKEDDVAIRDATDLEYADHELWDQVIWPALYHRVPAFGEVKLKSSWAGLYEYNTIDQNAIIDFHPEMPNVLMVNGFSGHGLQQAPAAGRAAAELVSNGKFQTLNLDIFSFDRCCGKKPPVFELGIV</sequence>
<evidence type="ECO:0000259" key="4">
    <source>
        <dbReference type="Pfam" id="PF01266"/>
    </source>
</evidence>